<feature type="transmembrane region" description="Helical" evidence="4">
    <location>
        <begin position="65"/>
        <end position="85"/>
    </location>
</feature>
<dbReference type="EMBL" id="CADCTL010000007">
    <property type="protein sequence ID" value="CAA9211341.1"/>
    <property type="molecule type" value="Genomic_DNA"/>
</dbReference>
<keyword evidence="4" id="KW-0812">Transmembrane</keyword>
<sequence length="526" mass="55725">MSSPTVLTDTSALPPFGACLAWRPELPWLHIASDGLAALAYWSVPFALAVALRRRRSLAPPWSRAAILIACLAVAAGAAHAVSILELWRPEHLLHGGAKAATALAAVAAALAFLPLLPRLVALPSAAALTTVNALLKREVADTRDAEKRALSDWARLAGLFEHLSDALFVVRCEPGRFVFETVNPSFCRLFGRPSRAVEGASPDLLLEAEAAAELERRFAACLAAGRPLDWDSPAGSAPGAHHWHTVLVPLPVGADGVPRLLGSLRDVTELRRLQTDLVEQARRATITAMCAGIAHEMSQPVNIIALWADRARRGLDDAQVRPRRAMDIVSEQTRRLGALLERMRDLVRDTPEEVEDFGAAPPLAAAVAVARRAWALEGLEISLEVSTPLSLCGRISQFEQAVLHLLSNAREAILRRRQADPDAPARIVVRLEPGAVSGTAVVSVRDTGGGVPTSVAPHILEPFVTSKDPGEGTGLGLPIAAGIARGMGGRVSWSNVASGQPQAGAVFRLVFPAAVAEAAVKECAA</sequence>
<dbReference type="SMART" id="SM00091">
    <property type="entry name" value="PAS"/>
    <property type="match status" value="1"/>
</dbReference>
<dbReference type="InterPro" id="IPR058544">
    <property type="entry name" value="ETR1_N"/>
</dbReference>
<dbReference type="SUPFAM" id="SSF55874">
    <property type="entry name" value="ATPase domain of HSP90 chaperone/DNA topoisomerase II/histidine kinase"/>
    <property type="match status" value="1"/>
</dbReference>
<dbReference type="GO" id="GO:0000155">
    <property type="term" value="F:phosphorelay sensor kinase activity"/>
    <property type="evidence" value="ECO:0007669"/>
    <property type="project" value="InterPro"/>
</dbReference>
<dbReference type="Pfam" id="PF08448">
    <property type="entry name" value="PAS_4"/>
    <property type="match status" value="1"/>
</dbReference>
<dbReference type="Pfam" id="PF02518">
    <property type="entry name" value="HATPase_c"/>
    <property type="match status" value="1"/>
</dbReference>
<evidence type="ECO:0000256" key="4">
    <source>
        <dbReference type="SAM" id="Phobius"/>
    </source>
</evidence>
<evidence type="ECO:0000259" key="5">
    <source>
        <dbReference type="PROSITE" id="PS50109"/>
    </source>
</evidence>
<dbReference type="InterPro" id="IPR036890">
    <property type="entry name" value="HATPase_C_sf"/>
</dbReference>
<dbReference type="SUPFAM" id="SSF55785">
    <property type="entry name" value="PYP-like sensor domain (PAS domain)"/>
    <property type="match status" value="1"/>
</dbReference>
<evidence type="ECO:0000256" key="2">
    <source>
        <dbReference type="ARBA" id="ARBA00012438"/>
    </source>
</evidence>
<dbReference type="InterPro" id="IPR000014">
    <property type="entry name" value="PAS"/>
</dbReference>
<dbReference type="PANTHER" id="PTHR43065:SF42">
    <property type="entry name" value="TWO-COMPONENT SENSOR PPRA"/>
    <property type="match status" value="1"/>
</dbReference>
<keyword evidence="4" id="KW-0472">Membrane</keyword>
<dbReference type="SMART" id="SM00388">
    <property type="entry name" value="HisKA"/>
    <property type="match status" value="1"/>
</dbReference>
<dbReference type="InterPro" id="IPR004358">
    <property type="entry name" value="Sig_transdc_His_kin-like_C"/>
</dbReference>
<evidence type="ECO:0000256" key="1">
    <source>
        <dbReference type="ARBA" id="ARBA00000085"/>
    </source>
</evidence>
<organism evidence="6">
    <name type="scientific">uncultured Acetobacteraceae bacterium</name>
    <dbReference type="NCBI Taxonomy" id="169975"/>
    <lineage>
        <taxon>Bacteria</taxon>
        <taxon>Pseudomonadati</taxon>
        <taxon>Pseudomonadota</taxon>
        <taxon>Alphaproteobacteria</taxon>
        <taxon>Acetobacterales</taxon>
        <taxon>Acetobacteraceae</taxon>
        <taxon>environmental samples</taxon>
    </lineage>
</organism>
<feature type="domain" description="Histidine kinase" evidence="5">
    <location>
        <begin position="293"/>
        <end position="516"/>
    </location>
</feature>
<name>A0A6J4H046_9PROT</name>
<dbReference type="CDD" id="cd00082">
    <property type="entry name" value="HisKA"/>
    <property type="match status" value="1"/>
</dbReference>
<dbReference type="PRINTS" id="PR00344">
    <property type="entry name" value="BCTRLSENSOR"/>
</dbReference>
<dbReference type="NCBIfam" id="TIGR00229">
    <property type="entry name" value="sensory_box"/>
    <property type="match status" value="1"/>
</dbReference>
<dbReference type="Pfam" id="PF00512">
    <property type="entry name" value="HisKA"/>
    <property type="match status" value="1"/>
</dbReference>
<dbReference type="InterPro" id="IPR003661">
    <property type="entry name" value="HisK_dim/P_dom"/>
</dbReference>
<comment type="catalytic activity">
    <reaction evidence="1">
        <text>ATP + protein L-histidine = ADP + protein N-phospho-L-histidine.</text>
        <dbReference type="EC" id="2.7.13.3"/>
    </reaction>
</comment>
<keyword evidence="4" id="KW-1133">Transmembrane helix</keyword>
<dbReference type="InterPro" id="IPR036097">
    <property type="entry name" value="HisK_dim/P_sf"/>
</dbReference>
<dbReference type="PANTHER" id="PTHR43065">
    <property type="entry name" value="SENSOR HISTIDINE KINASE"/>
    <property type="match status" value="1"/>
</dbReference>
<dbReference type="InterPro" id="IPR005467">
    <property type="entry name" value="His_kinase_dom"/>
</dbReference>
<dbReference type="PROSITE" id="PS50109">
    <property type="entry name" value="HIS_KIN"/>
    <property type="match status" value="1"/>
</dbReference>
<gene>
    <name evidence="6" type="ORF">AVDCRST_MAG04-129</name>
</gene>
<dbReference type="Gene3D" id="3.30.565.10">
    <property type="entry name" value="Histidine kinase-like ATPase, C-terminal domain"/>
    <property type="match status" value="1"/>
</dbReference>
<reference evidence="6" key="1">
    <citation type="submission" date="2020-02" db="EMBL/GenBank/DDBJ databases">
        <authorList>
            <person name="Meier V. D."/>
        </authorList>
    </citation>
    <scope>NUCLEOTIDE SEQUENCE</scope>
    <source>
        <strain evidence="6">AVDCRST_MAG04</strain>
    </source>
</reference>
<dbReference type="InterPro" id="IPR003594">
    <property type="entry name" value="HATPase_dom"/>
</dbReference>
<dbReference type="InterPro" id="IPR013656">
    <property type="entry name" value="PAS_4"/>
</dbReference>
<feature type="transmembrane region" description="Helical" evidence="4">
    <location>
        <begin position="35"/>
        <end position="53"/>
    </location>
</feature>
<proteinExistence type="predicted"/>
<accession>A0A6J4H046</accession>
<dbReference type="InterPro" id="IPR035965">
    <property type="entry name" value="PAS-like_dom_sf"/>
</dbReference>
<dbReference type="Gene3D" id="3.30.450.20">
    <property type="entry name" value="PAS domain"/>
    <property type="match status" value="1"/>
</dbReference>
<protein>
    <recommendedName>
        <fullName evidence="2">histidine kinase</fullName>
        <ecNumber evidence="2">2.7.13.3</ecNumber>
    </recommendedName>
</protein>
<evidence type="ECO:0000313" key="6">
    <source>
        <dbReference type="EMBL" id="CAA9211341.1"/>
    </source>
</evidence>
<keyword evidence="3" id="KW-0597">Phosphoprotein</keyword>
<evidence type="ECO:0000256" key="3">
    <source>
        <dbReference type="ARBA" id="ARBA00022553"/>
    </source>
</evidence>
<dbReference type="SUPFAM" id="SSF47384">
    <property type="entry name" value="Homodimeric domain of signal transducing histidine kinase"/>
    <property type="match status" value="1"/>
</dbReference>
<dbReference type="Pfam" id="PF25487">
    <property type="entry name" value="ETR1_N"/>
    <property type="match status" value="1"/>
</dbReference>
<dbReference type="Gene3D" id="1.10.287.130">
    <property type="match status" value="1"/>
</dbReference>
<dbReference type="EC" id="2.7.13.3" evidence="2"/>
<dbReference type="SMART" id="SM00387">
    <property type="entry name" value="HATPase_c"/>
    <property type="match status" value="1"/>
</dbReference>
<dbReference type="AlphaFoldDB" id="A0A6J4H046"/>